<accession>A0A1I5S5R5</accession>
<evidence type="ECO:0000256" key="2">
    <source>
        <dbReference type="ARBA" id="ARBA00022679"/>
    </source>
</evidence>
<dbReference type="STRING" id="937334.SAMN05444406_1021"/>
<gene>
    <name evidence="10" type="ORF">SAMN05444406_1021</name>
</gene>
<evidence type="ECO:0000313" key="11">
    <source>
        <dbReference type="Proteomes" id="UP000198577"/>
    </source>
</evidence>
<dbReference type="FunFam" id="3.30.420.40:FF:000008">
    <property type="entry name" value="Glycerol kinase"/>
    <property type="match status" value="1"/>
</dbReference>
<keyword evidence="11" id="KW-1185">Reference proteome</keyword>
<dbReference type="AlphaFoldDB" id="A0A1I5S5R5"/>
<keyword evidence="2" id="KW-0808">Transferase</keyword>
<dbReference type="SUPFAM" id="SSF53067">
    <property type="entry name" value="Actin-like ATPase domain"/>
    <property type="match status" value="2"/>
</dbReference>
<dbReference type="InterPro" id="IPR018483">
    <property type="entry name" value="Carb_kinase_FGGY_CS"/>
</dbReference>
<dbReference type="PANTHER" id="PTHR10196:SF69">
    <property type="entry name" value="GLYCEROL KINASE"/>
    <property type="match status" value="1"/>
</dbReference>
<dbReference type="EMBL" id="FOXR01000002">
    <property type="protein sequence ID" value="SFP66075.1"/>
    <property type="molecule type" value="Genomic_DNA"/>
</dbReference>
<dbReference type="GO" id="GO:0019563">
    <property type="term" value="P:glycerol catabolic process"/>
    <property type="evidence" value="ECO:0007669"/>
    <property type="project" value="TreeGrafter"/>
</dbReference>
<organism evidence="10 11">
    <name type="scientific">Caldicoprobacter faecalis</name>
    <dbReference type="NCBI Taxonomy" id="937334"/>
    <lineage>
        <taxon>Bacteria</taxon>
        <taxon>Bacillati</taxon>
        <taxon>Bacillota</taxon>
        <taxon>Clostridia</taxon>
        <taxon>Caldicoprobacterales</taxon>
        <taxon>Caldicoprobacteraceae</taxon>
        <taxon>Caldicoprobacter</taxon>
    </lineage>
</organism>
<keyword evidence="5" id="KW-0319">Glycerol metabolism</keyword>
<evidence type="ECO:0000313" key="10">
    <source>
        <dbReference type="EMBL" id="SFP66075.1"/>
    </source>
</evidence>
<dbReference type="InterPro" id="IPR018485">
    <property type="entry name" value="FGGY_C"/>
</dbReference>
<dbReference type="Pfam" id="PF00370">
    <property type="entry name" value="FGGY_N"/>
    <property type="match status" value="1"/>
</dbReference>
<dbReference type="GO" id="GO:0004370">
    <property type="term" value="F:glycerol kinase activity"/>
    <property type="evidence" value="ECO:0007669"/>
    <property type="project" value="TreeGrafter"/>
</dbReference>
<dbReference type="OrthoDB" id="9805576at2"/>
<evidence type="ECO:0000256" key="6">
    <source>
        <dbReference type="ARBA" id="ARBA00022840"/>
    </source>
</evidence>
<dbReference type="Gene3D" id="3.30.420.40">
    <property type="match status" value="2"/>
</dbReference>
<dbReference type="GO" id="GO:0005829">
    <property type="term" value="C:cytosol"/>
    <property type="evidence" value="ECO:0007669"/>
    <property type="project" value="TreeGrafter"/>
</dbReference>
<evidence type="ECO:0000256" key="1">
    <source>
        <dbReference type="ARBA" id="ARBA00009156"/>
    </source>
</evidence>
<dbReference type="Proteomes" id="UP000198577">
    <property type="component" value="Unassembled WGS sequence"/>
</dbReference>
<feature type="domain" description="Carbohydrate kinase FGGY C-terminal" evidence="9">
    <location>
        <begin position="261"/>
        <end position="366"/>
    </location>
</feature>
<evidence type="ECO:0000256" key="3">
    <source>
        <dbReference type="ARBA" id="ARBA00022741"/>
    </source>
</evidence>
<dbReference type="PROSITE" id="PS00933">
    <property type="entry name" value="FGGY_KINASES_1"/>
    <property type="match status" value="1"/>
</dbReference>
<sequence>MGEKYVVALDQGTTSCRAVVFDGYGRIVGKEGREFRQIYSRPGWVEHDAEEIWECQLSVLRKVLDTTGIKADDIAAIGITNQRETVVVWNRHTGKPIYNAIVWQCRRTASLCDELKQRGLEDIIKKKTGLVIDAYFSATKICWILENVDGANQMAQAGDLLAGTMDTWLIWKLTGGKVFATDYTNASRTMLYNIDELCWDEELLKELDIPPTMLPEVKESSGFFGMIDSKLLGREIPITGVAGDQQAALFGQACFERGMVKNTYGTGCFILMNTGKSRIASNNNLLTTIAWGIGGEIEYALEGSVFIAGAVIQWLRDELKLIENVAESEKYANRVKDTNGVYVVPAFVGLGAPYWDMYARGAILDQVQIFV</sequence>
<evidence type="ECO:0000259" key="8">
    <source>
        <dbReference type="Pfam" id="PF00370"/>
    </source>
</evidence>
<evidence type="ECO:0000256" key="4">
    <source>
        <dbReference type="ARBA" id="ARBA00022777"/>
    </source>
</evidence>
<dbReference type="GO" id="GO:0005524">
    <property type="term" value="F:ATP binding"/>
    <property type="evidence" value="ECO:0007669"/>
    <property type="project" value="UniProtKB-KW"/>
</dbReference>
<evidence type="ECO:0000256" key="5">
    <source>
        <dbReference type="ARBA" id="ARBA00022798"/>
    </source>
</evidence>
<name>A0A1I5S5R5_9FIRM</name>
<keyword evidence="6" id="KW-0067">ATP-binding</keyword>
<keyword evidence="3" id="KW-0547">Nucleotide-binding</keyword>
<evidence type="ECO:0000259" key="9">
    <source>
        <dbReference type="Pfam" id="PF02782"/>
    </source>
</evidence>
<comment type="similarity">
    <text evidence="1">Belongs to the FGGY kinase family.</text>
</comment>
<feature type="domain" description="Carbohydrate kinase FGGY N-terminal" evidence="8">
    <location>
        <begin position="5"/>
        <end position="251"/>
    </location>
</feature>
<keyword evidence="4 10" id="KW-0418">Kinase</keyword>
<dbReference type="CDD" id="cd07786">
    <property type="entry name" value="FGGY_EcGK_like"/>
    <property type="match status" value="1"/>
</dbReference>
<dbReference type="InterPro" id="IPR043129">
    <property type="entry name" value="ATPase_NBD"/>
</dbReference>
<dbReference type="InterPro" id="IPR018484">
    <property type="entry name" value="FGGY_N"/>
</dbReference>
<dbReference type="PANTHER" id="PTHR10196">
    <property type="entry name" value="SUGAR KINASE"/>
    <property type="match status" value="1"/>
</dbReference>
<evidence type="ECO:0000256" key="7">
    <source>
        <dbReference type="ARBA" id="ARBA00043149"/>
    </source>
</evidence>
<protein>
    <recommendedName>
        <fullName evidence="7">ATP:glycerol 3-phosphotransferase</fullName>
    </recommendedName>
</protein>
<reference evidence="10 11" key="1">
    <citation type="submission" date="2016-10" db="EMBL/GenBank/DDBJ databases">
        <authorList>
            <person name="de Groot N.N."/>
        </authorList>
    </citation>
    <scope>NUCLEOTIDE SEQUENCE [LARGE SCALE GENOMIC DNA]</scope>
    <source>
        <strain evidence="10 11">DSM 20678</strain>
    </source>
</reference>
<dbReference type="NCBIfam" id="NF000756">
    <property type="entry name" value="PRK00047.1"/>
    <property type="match status" value="1"/>
</dbReference>
<proteinExistence type="inferred from homology"/>
<dbReference type="Pfam" id="PF02782">
    <property type="entry name" value="FGGY_C"/>
    <property type="match status" value="1"/>
</dbReference>